<sequence length="126" mass="14896">MIKEIGKGGFDEYDEVDEYAEFDEFDELDEYDEFDEFDELDDADNSDDNLEESNEIYKKLEIIREFRAADMKIPELSSTLQKYSNVIYTSRFINTHDIAQKYHKEKSDQLNAIDEFASDSVDFKIL</sequence>
<dbReference type="Proteomes" id="UP000439903">
    <property type="component" value="Unassembled WGS sequence"/>
</dbReference>
<dbReference type="AlphaFoldDB" id="A0A8H4EQ34"/>
<dbReference type="OrthoDB" id="2379124at2759"/>
<evidence type="ECO:0000313" key="1">
    <source>
        <dbReference type="EMBL" id="KAF0533037.1"/>
    </source>
</evidence>
<evidence type="ECO:0000313" key="2">
    <source>
        <dbReference type="Proteomes" id="UP000439903"/>
    </source>
</evidence>
<gene>
    <name evidence="1" type="ORF">F8M41_010737</name>
</gene>
<accession>A0A8H4EQ34</accession>
<keyword evidence="2" id="KW-1185">Reference proteome</keyword>
<dbReference type="EMBL" id="WTPW01000223">
    <property type="protein sequence ID" value="KAF0533037.1"/>
    <property type="molecule type" value="Genomic_DNA"/>
</dbReference>
<name>A0A8H4EQ34_GIGMA</name>
<protein>
    <submittedName>
        <fullName evidence="1">Uncharacterized protein</fullName>
    </submittedName>
</protein>
<proteinExistence type="predicted"/>
<comment type="caution">
    <text evidence="1">The sequence shown here is derived from an EMBL/GenBank/DDBJ whole genome shotgun (WGS) entry which is preliminary data.</text>
</comment>
<reference evidence="1 2" key="1">
    <citation type="journal article" date="2019" name="Environ. Microbiol.">
        <title>At the nexus of three kingdoms: the genome of the mycorrhizal fungus Gigaspora margarita provides insights into plant, endobacterial and fungal interactions.</title>
        <authorList>
            <person name="Venice F."/>
            <person name="Ghignone S."/>
            <person name="Salvioli di Fossalunga A."/>
            <person name="Amselem J."/>
            <person name="Novero M."/>
            <person name="Xianan X."/>
            <person name="Sedzielewska Toro K."/>
            <person name="Morin E."/>
            <person name="Lipzen A."/>
            <person name="Grigoriev I.V."/>
            <person name="Henrissat B."/>
            <person name="Martin F.M."/>
            <person name="Bonfante P."/>
        </authorList>
    </citation>
    <scope>NUCLEOTIDE SEQUENCE [LARGE SCALE GENOMIC DNA]</scope>
    <source>
        <strain evidence="1 2">BEG34</strain>
    </source>
</reference>
<organism evidence="1 2">
    <name type="scientific">Gigaspora margarita</name>
    <dbReference type="NCBI Taxonomy" id="4874"/>
    <lineage>
        <taxon>Eukaryota</taxon>
        <taxon>Fungi</taxon>
        <taxon>Fungi incertae sedis</taxon>
        <taxon>Mucoromycota</taxon>
        <taxon>Glomeromycotina</taxon>
        <taxon>Glomeromycetes</taxon>
        <taxon>Diversisporales</taxon>
        <taxon>Gigasporaceae</taxon>
        <taxon>Gigaspora</taxon>
    </lineage>
</organism>